<evidence type="ECO:0000256" key="2">
    <source>
        <dbReference type="ARBA" id="ARBA00023026"/>
    </source>
</evidence>
<dbReference type="AlphaFoldDB" id="A0A6A6G8W4"/>
<evidence type="ECO:0000256" key="1">
    <source>
        <dbReference type="ARBA" id="ARBA00022669"/>
    </source>
</evidence>
<keyword evidence="6" id="KW-1185">Reference proteome</keyword>
<feature type="compositionally biased region" description="Low complexity" evidence="3">
    <location>
        <begin position="434"/>
        <end position="457"/>
    </location>
</feature>
<keyword evidence="1" id="KW-0147">Chitin-binding</keyword>
<dbReference type="InterPro" id="IPR036779">
    <property type="entry name" value="LysM_dom_sf"/>
</dbReference>
<dbReference type="Proteomes" id="UP000799538">
    <property type="component" value="Unassembled WGS sequence"/>
</dbReference>
<feature type="domain" description="LysM" evidence="4">
    <location>
        <begin position="469"/>
        <end position="519"/>
    </location>
</feature>
<dbReference type="PANTHER" id="PTHR34997">
    <property type="entry name" value="AM15"/>
    <property type="match status" value="1"/>
</dbReference>
<feature type="region of interest" description="Disordered" evidence="3">
    <location>
        <begin position="434"/>
        <end position="462"/>
    </location>
</feature>
<dbReference type="PANTHER" id="PTHR34997:SF1">
    <property type="entry name" value="PEPTIDOGLYCAN-BINDING LYSIN DOMAIN"/>
    <property type="match status" value="1"/>
</dbReference>
<dbReference type="Gene3D" id="3.10.350.10">
    <property type="entry name" value="LysM domain"/>
    <property type="match status" value="3"/>
</dbReference>
<dbReference type="EMBL" id="ML992509">
    <property type="protein sequence ID" value="KAF2222117.1"/>
    <property type="molecule type" value="Genomic_DNA"/>
</dbReference>
<dbReference type="InterPro" id="IPR052210">
    <property type="entry name" value="LysM1-like"/>
</dbReference>
<protein>
    <recommendedName>
        <fullName evidence="4">LysM domain-containing protein</fullName>
    </recommendedName>
</protein>
<reference evidence="6" key="1">
    <citation type="journal article" date="2020" name="Stud. Mycol.">
        <title>101 Dothideomycetes genomes: A test case for predicting lifestyles and emergence of pathogens.</title>
        <authorList>
            <person name="Haridas S."/>
            <person name="Albert R."/>
            <person name="Binder M."/>
            <person name="Bloem J."/>
            <person name="LaButti K."/>
            <person name="Salamov A."/>
            <person name="Andreopoulos B."/>
            <person name="Baker S."/>
            <person name="Barry K."/>
            <person name="Bills G."/>
            <person name="Bluhm B."/>
            <person name="Cannon C."/>
            <person name="Castanera R."/>
            <person name="Culley D."/>
            <person name="Daum C."/>
            <person name="Ezra D."/>
            <person name="Gonzalez J."/>
            <person name="Henrissat B."/>
            <person name="Kuo A."/>
            <person name="Liang C."/>
            <person name="Lipzen A."/>
            <person name="Lutzoni F."/>
            <person name="Magnuson J."/>
            <person name="Mondo S."/>
            <person name="Nolan M."/>
            <person name="Ohm R."/>
            <person name="Pangilinan J."/>
            <person name="Park H.-J."/>
            <person name="Ramirez L."/>
            <person name="Alfaro M."/>
            <person name="Sun H."/>
            <person name="Tritt A."/>
            <person name="Yoshinaga Y."/>
            <person name="Zwiers L.-H."/>
            <person name="Turgeon B."/>
            <person name="Goodwin S."/>
            <person name="Spatafora J."/>
            <person name="Crous P."/>
            <person name="Grigoriev I."/>
        </authorList>
    </citation>
    <scope>NUCLEOTIDE SEQUENCE [LARGE SCALE GENOMIC DNA]</scope>
    <source>
        <strain evidence="6">CECT 20119</strain>
    </source>
</reference>
<gene>
    <name evidence="5" type="ORF">BDZ85DRAFT_274930</name>
</gene>
<dbReference type="GO" id="GO:0008061">
    <property type="term" value="F:chitin binding"/>
    <property type="evidence" value="ECO:0007669"/>
    <property type="project" value="UniProtKB-KW"/>
</dbReference>
<proteinExistence type="predicted"/>
<accession>A0A6A6G8W4</accession>
<sequence>MYLLIRDERNTTVACDQDLFQWTVKVDEVWWEPSDASTLCTSSCTASAQSWQETVDSDCVDQELRMGGRYVPAQTISARFLDGLNIACLQSSDRWCLIDSYEWTGSDVVQADCTANPSLPQCIIPGNVSSSDRRMANLYSDDLLCSDCFVKLLHARVMSDFLPDTDYSDYLVAQLQDIEDVCQTTLGDIRTRALPVYPTATLGDGVITPTTNVATATPTACSSREVDVLVANSWIPFEACNELARQYQVATGELLKVTGSLECYSETPVCVPLQCNLLKVESGATCESIARRISNVNTTVNAAQLAVWNPNIMGACDFLREGQEICISGVLASRRQRSVRGGPGSTASLPIIENPSTPPKLIQEGIAPGCNRYVMANSTVASCWKIANDASILTTRLYELNPVLGERGENCDTQIWLSYFYCVGVSGGDTMPTQTTRTVTATTSGSATSGPSSPRPTQTQSGIATDCNKWTEAESGDYCGKLASDARIEPSLFYKWNSVLGSNGENCDTQIWPGYFYCVGVSSPPADPTITSLPSSTAALPKPTQTQSNIPANCNKFIQAQAGDYCWKLATDNGLETSRFYALNPVLGANGENCDTQIWPGYWYCAGTSG</sequence>
<feature type="domain" description="LysM" evidence="4">
    <location>
        <begin position="276"/>
        <end position="327"/>
    </location>
</feature>
<keyword evidence="2" id="KW-0843">Virulence</keyword>
<evidence type="ECO:0000256" key="3">
    <source>
        <dbReference type="SAM" id="MobiDB-lite"/>
    </source>
</evidence>
<evidence type="ECO:0000259" key="4">
    <source>
        <dbReference type="PROSITE" id="PS51782"/>
    </source>
</evidence>
<dbReference type="CDD" id="cd00118">
    <property type="entry name" value="LysM"/>
    <property type="match status" value="1"/>
</dbReference>
<evidence type="ECO:0000313" key="5">
    <source>
        <dbReference type="EMBL" id="KAF2222117.1"/>
    </source>
</evidence>
<feature type="domain" description="LysM" evidence="4">
    <location>
        <begin position="556"/>
        <end position="606"/>
    </location>
</feature>
<dbReference type="Pfam" id="PF01476">
    <property type="entry name" value="LysM"/>
    <property type="match status" value="2"/>
</dbReference>
<dbReference type="PROSITE" id="PS51782">
    <property type="entry name" value="LYSM"/>
    <property type="match status" value="3"/>
</dbReference>
<dbReference type="OrthoDB" id="5985073at2759"/>
<evidence type="ECO:0000313" key="6">
    <source>
        <dbReference type="Proteomes" id="UP000799538"/>
    </source>
</evidence>
<organism evidence="5 6">
    <name type="scientific">Elsinoe ampelina</name>
    <dbReference type="NCBI Taxonomy" id="302913"/>
    <lineage>
        <taxon>Eukaryota</taxon>
        <taxon>Fungi</taxon>
        <taxon>Dikarya</taxon>
        <taxon>Ascomycota</taxon>
        <taxon>Pezizomycotina</taxon>
        <taxon>Dothideomycetes</taxon>
        <taxon>Dothideomycetidae</taxon>
        <taxon>Myriangiales</taxon>
        <taxon>Elsinoaceae</taxon>
        <taxon>Elsinoe</taxon>
    </lineage>
</organism>
<name>A0A6A6G8W4_9PEZI</name>
<dbReference type="InterPro" id="IPR018392">
    <property type="entry name" value="LysM"/>
</dbReference>